<comment type="caution">
    <text evidence="5">The sequence shown here is derived from an EMBL/GenBank/DDBJ whole genome shotgun (WGS) entry which is preliminary data.</text>
</comment>
<dbReference type="PANTHER" id="PTHR44196">
    <property type="entry name" value="DEHYDROGENASE/REDUCTASE SDR FAMILY MEMBER 7B"/>
    <property type="match status" value="1"/>
</dbReference>
<dbReference type="EMBL" id="NOWI01000003">
    <property type="protein sequence ID" value="RFT46017.1"/>
    <property type="molecule type" value="Genomic_DNA"/>
</dbReference>
<evidence type="ECO:0000256" key="2">
    <source>
        <dbReference type="ARBA" id="ARBA00023002"/>
    </source>
</evidence>
<keyword evidence="2" id="KW-0560">Oxidoreductase</keyword>
<dbReference type="InterPro" id="IPR057326">
    <property type="entry name" value="KR_dom"/>
</dbReference>
<evidence type="ECO:0000259" key="4">
    <source>
        <dbReference type="SMART" id="SM00822"/>
    </source>
</evidence>
<reference evidence="5 6" key="1">
    <citation type="submission" date="2017-07" db="EMBL/GenBank/DDBJ databases">
        <authorList>
            <person name="Sun Z.S."/>
            <person name="Albrecht U."/>
            <person name="Echele G."/>
            <person name="Lee C.C."/>
        </authorList>
    </citation>
    <scope>NUCLEOTIDE SEQUENCE [LARGE SCALE GENOMIC DNA]</scope>
    <source>
        <strain evidence="5 6">P16-029</strain>
    </source>
</reference>
<evidence type="ECO:0000313" key="5">
    <source>
        <dbReference type="EMBL" id="RFT46017.1"/>
    </source>
</evidence>
<dbReference type="PANTHER" id="PTHR44196:SF2">
    <property type="entry name" value="SHORT-CHAIN DEHYDROGENASE-RELATED"/>
    <property type="match status" value="1"/>
</dbReference>
<dbReference type="GO" id="GO:0016491">
    <property type="term" value="F:oxidoreductase activity"/>
    <property type="evidence" value="ECO:0007669"/>
    <property type="project" value="UniProtKB-KW"/>
</dbReference>
<evidence type="ECO:0000256" key="3">
    <source>
        <dbReference type="RuleBase" id="RU000363"/>
    </source>
</evidence>
<gene>
    <name evidence="5" type="ORF">CHT91_04250</name>
</gene>
<dbReference type="SUPFAM" id="SSF51735">
    <property type="entry name" value="NAD(P)-binding Rossmann-fold domains"/>
    <property type="match status" value="1"/>
</dbReference>
<comment type="similarity">
    <text evidence="1 3">Belongs to the short-chain dehydrogenases/reductases (SDR) family.</text>
</comment>
<dbReference type="Proteomes" id="UP000259211">
    <property type="component" value="Unassembled WGS sequence"/>
</dbReference>
<evidence type="ECO:0000313" key="6">
    <source>
        <dbReference type="Proteomes" id="UP000259211"/>
    </source>
</evidence>
<protein>
    <submittedName>
        <fullName evidence="5">Short-chain dehydrogenase</fullName>
    </submittedName>
</protein>
<dbReference type="PRINTS" id="PR00080">
    <property type="entry name" value="SDRFAMILY"/>
</dbReference>
<proteinExistence type="inferred from homology"/>
<dbReference type="CDD" id="cd05233">
    <property type="entry name" value="SDR_c"/>
    <property type="match status" value="1"/>
</dbReference>
<feature type="domain" description="Ketoreductase" evidence="4">
    <location>
        <begin position="12"/>
        <end position="196"/>
    </location>
</feature>
<dbReference type="InterPro" id="IPR036291">
    <property type="entry name" value="NAD(P)-bd_dom_sf"/>
</dbReference>
<accession>A0A3E2DKT4</accession>
<dbReference type="InterPro" id="IPR002347">
    <property type="entry name" value="SDR_fam"/>
</dbReference>
<dbReference type="PIRSF" id="PIRSF000126">
    <property type="entry name" value="11-beta-HSD1"/>
    <property type="match status" value="1"/>
</dbReference>
<dbReference type="RefSeq" id="WP_117188935.1">
    <property type="nucleotide sequence ID" value="NZ_NOWI01000003.1"/>
</dbReference>
<dbReference type="Pfam" id="PF00106">
    <property type="entry name" value="adh_short"/>
    <property type="match status" value="1"/>
</dbReference>
<organism evidence="5 6">
    <name type="scientific">Cutibacterium avidum</name>
    <dbReference type="NCBI Taxonomy" id="33010"/>
    <lineage>
        <taxon>Bacteria</taxon>
        <taxon>Bacillati</taxon>
        <taxon>Actinomycetota</taxon>
        <taxon>Actinomycetes</taxon>
        <taxon>Propionibacteriales</taxon>
        <taxon>Propionibacteriaceae</taxon>
        <taxon>Cutibacterium</taxon>
    </lineage>
</organism>
<evidence type="ECO:0000256" key="1">
    <source>
        <dbReference type="ARBA" id="ARBA00006484"/>
    </source>
</evidence>
<dbReference type="SMART" id="SM00822">
    <property type="entry name" value="PKS_KR"/>
    <property type="match status" value="1"/>
</dbReference>
<dbReference type="GO" id="GO:0016020">
    <property type="term" value="C:membrane"/>
    <property type="evidence" value="ECO:0007669"/>
    <property type="project" value="TreeGrafter"/>
</dbReference>
<sequence>MTEKDATRDERPWALVSGASGGLGQAFSRHLASCGANLVLTGRRQDVLDDLATKLTTRYGIRTIVRPCDIASASERLTLVEDIAGRGIIVDTLVNNAGFGAAGRIAETDPVRQTSQVEVNCEAVVHLCGLLLPGMIAAKQGSIINVASTAAFQPIPQFATYAASKSFVLSFTKALWAETNGTGVRVTAVCPGPTETGFFDVAGVPRMGAGMRRQPDDVVRTAFDALARHRPYAIDGFINRAVARLAPHLPPRLVMTEAEKYLKI</sequence>
<dbReference type="Gene3D" id="3.40.50.720">
    <property type="entry name" value="NAD(P)-binding Rossmann-like Domain"/>
    <property type="match status" value="1"/>
</dbReference>
<dbReference type="AlphaFoldDB" id="A0A3E2DKT4"/>
<dbReference type="PRINTS" id="PR00081">
    <property type="entry name" value="GDHRDH"/>
</dbReference>
<name>A0A3E2DKT4_9ACTN</name>